<evidence type="ECO:0000259" key="1">
    <source>
        <dbReference type="Pfam" id="PF00291"/>
    </source>
</evidence>
<dbReference type="Proteomes" id="UP000574390">
    <property type="component" value="Unassembled WGS sequence"/>
</dbReference>
<dbReference type="InterPro" id="IPR001926">
    <property type="entry name" value="TrpB-like_PALP"/>
</dbReference>
<proteinExistence type="predicted"/>
<dbReference type="EMBL" id="JABANM010009027">
    <property type="protein sequence ID" value="KAF4741609.1"/>
    <property type="molecule type" value="Genomic_DNA"/>
</dbReference>
<accession>A0A7J6T8L4</accession>
<evidence type="ECO:0000313" key="3">
    <source>
        <dbReference type="Proteomes" id="UP000574390"/>
    </source>
</evidence>
<dbReference type="InterPro" id="IPR050214">
    <property type="entry name" value="Cys_Synth/Cystath_Beta-Synth"/>
</dbReference>
<name>A0A7J6T8L4_PEROL</name>
<dbReference type="AlphaFoldDB" id="A0A7J6T8L4"/>
<gene>
    <name evidence="2" type="ORF">FOZ62_007416</name>
</gene>
<dbReference type="Pfam" id="PF00291">
    <property type="entry name" value="PALP"/>
    <property type="match status" value="1"/>
</dbReference>
<dbReference type="SUPFAM" id="SSF53686">
    <property type="entry name" value="Tryptophan synthase beta subunit-like PLP-dependent enzymes"/>
    <property type="match status" value="1"/>
</dbReference>
<feature type="domain" description="Tryptophan synthase beta chain-like PALP" evidence="1">
    <location>
        <begin position="10"/>
        <end position="150"/>
    </location>
</feature>
<dbReference type="Gene3D" id="3.40.50.1100">
    <property type="match status" value="2"/>
</dbReference>
<dbReference type="PANTHER" id="PTHR10314">
    <property type="entry name" value="CYSTATHIONINE BETA-SYNTHASE"/>
    <property type="match status" value="1"/>
</dbReference>
<organism evidence="2 3">
    <name type="scientific">Perkinsus olseni</name>
    <name type="common">Perkinsus atlanticus</name>
    <dbReference type="NCBI Taxonomy" id="32597"/>
    <lineage>
        <taxon>Eukaryota</taxon>
        <taxon>Sar</taxon>
        <taxon>Alveolata</taxon>
        <taxon>Perkinsozoa</taxon>
        <taxon>Perkinsea</taxon>
        <taxon>Perkinsida</taxon>
        <taxon>Perkinsidae</taxon>
        <taxon>Perkinsus</taxon>
    </lineage>
</organism>
<protein>
    <recommendedName>
        <fullName evidence="1">Tryptophan synthase beta chain-like PALP domain-containing protein</fullName>
    </recommendedName>
</protein>
<comment type="caution">
    <text evidence="2">The sequence shown here is derived from an EMBL/GenBank/DDBJ whole genome shotgun (WGS) entry which is preliminary data.</text>
</comment>
<sequence>MERLMCSVRSSTVIEATAGNTGIGLALAANSMGYRCVIVIPDTQTEEKKAAIRQAGAKLIEVPAVPYRNPNNYVRVCSRMVENLRQQGHHVFFGQQFDNTANKKAHVFSTGPEIWEQTGGAVDSFCCAMGTGGTLSGVAEYLKSKNESVRKG</sequence>
<evidence type="ECO:0000313" key="2">
    <source>
        <dbReference type="EMBL" id="KAF4741609.1"/>
    </source>
</evidence>
<reference evidence="2 3" key="1">
    <citation type="submission" date="2020-04" db="EMBL/GenBank/DDBJ databases">
        <title>Perkinsus olseni comparative genomics.</title>
        <authorList>
            <person name="Bogema D.R."/>
        </authorList>
    </citation>
    <scope>NUCLEOTIDE SEQUENCE [LARGE SCALE GENOMIC DNA]</scope>
    <source>
        <strain evidence="2">ATCC PRA-205</strain>
    </source>
</reference>
<dbReference type="InterPro" id="IPR036052">
    <property type="entry name" value="TrpB-like_PALP_sf"/>
</dbReference>